<feature type="compositionally biased region" description="Basic residues" evidence="2">
    <location>
        <begin position="105"/>
        <end position="122"/>
    </location>
</feature>
<feature type="compositionally biased region" description="Polar residues" evidence="2">
    <location>
        <begin position="682"/>
        <end position="694"/>
    </location>
</feature>
<feature type="region of interest" description="Disordered" evidence="2">
    <location>
        <begin position="1"/>
        <end position="143"/>
    </location>
</feature>
<accession>A0A2J6QKG0</accession>
<keyword evidence="3" id="KW-0472">Membrane</keyword>
<dbReference type="Pfam" id="PF01544">
    <property type="entry name" value="CorA"/>
    <property type="match status" value="1"/>
</dbReference>
<proteinExistence type="predicted"/>
<evidence type="ECO:0000256" key="3">
    <source>
        <dbReference type="SAM" id="Phobius"/>
    </source>
</evidence>
<evidence type="ECO:0000256" key="2">
    <source>
        <dbReference type="SAM" id="MobiDB-lite"/>
    </source>
</evidence>
<dbReference type="InterPro" id="IPR002523">
    <property type="entry name" value="MgTranspt_CorA/ZnTranspt_ZntB"/>
</dbReference>
<keyword evidence="5" id="KW-1185">Reference proteome</keyword>
<dbReference type="GO" id="GO:0016020">
    <property type="term" value="C:membrane"/>
    <property type="evidence" value="ECO:0007669"/>
    <property type="project" value="InterPro"/>
</dbReference>
<dbReference type="PROSITE" id="PS50088">
    <property type="entry name" value="ANK_REPEAT"/>
    <property type="match status" value="1"/>
</dbReference>
<feature type="region of interest" description="Disordered" evidence="2">
    <location>
        <begin position="668"/>
        <end position="694"/>
    </location>
</feature>
<dbReference type="STRING" id="1745343.A0A2J6QKG0"/>
<feature type="region of interest" description="Disordered" evidence="2">
    <location>
        <begin position="286"/>
        <end position="314"/>
    </location>
</feature>
<dbReference type="InterPro" id="IPR036770">
    <property type="entry name" value="Ankyrin_rpt-contain_sf"/>
</dbReference>
<feature type="compositionally biased region" description="Basic and acidic residues" evidence="2">
    <location>
        <begin position="822"/>
        <end position="834"/>
    </location>
</feature>
<dbReference type="GO" id="GO:0046873">
    <property type="term" value="F:metal ion transmembrane transporter activity"/>
    <property type="evidence" value="ECO:0007669"/>
    <property type="project" value="InterPro"/>
</dbReference>
<evidence type="ECO:0000313" key="5">
    <source>
        <dbReference type="Proteomes" id="UP000235672"/>
    </source>
</evidence>
<evidence type="ECO:0000256" key="1">
    <source>
        <dbReference type="PROSITE-ProRule" id="PRU00023"/>
    </source>
</evidence>
<dbReference type="AlphaFoldDB" id="A0A2J6QKG0"/>
<feature type="repeat" description="ANK" evidence="1">
    <location>
        <begin position="216"/>
        <end position="248"/>
    </location>
</feature>
<dbReference type="PANTHER" id="PTHR47685">
    <property type="entry name" value="MAGNESIUM TRANSPORT PROTEIN CORA"/>
    <property type="match status" value="1"/>
</dbReference>
<gene>
    <name evidence="4" type="ORF">NA56DRAFT_296327</name>
</gene>
<dbReference type="InterPro" id="IPR002110">
    <property type="entry name" value="Ankyrin_rpt"/>
</dbReference>
<organism evidence="4 5">
    <name type="scientific">Hyaloscypha hepaticicola</name>
    <dbReference type="NCBI Taxonomy" id="2082293"/>
    <lineage>
        <taxon>Eukaryota</taxon>
        <taxon>Fungi</taxon>
        <taxon>Dikarya</taxon>
        <taxon>Ascomycota</taxon>
        <taxon>Pezizomycotina</taxon>
        <taxon>Leotiomycetes</taxon>
        <taxon>Helotiales</taxon>
        <taxon>Hyaloscyphaceae</taxon>
        <taxon>Hyaloscypha</taxon>
    </lineage>
</organism>
<sequence length="1120" mass="127980">MSSPFTRSYADAARSPGRRSSEESSGPFAYSVNRKNSGPSNAAPPLGPVVTIEEPIRAQPSSRRPSIAEVLGRRLSRSSQASGLTLSPSSLPAVQEHEENIPTRSARKKKRSRPKNRRRTSSKTRDHGDFNAFHAQPTPTPIRPISVAEPTPLIRAISAGNVSKVGELLSDESYLDDTSSNPLQAAALEGNEAIVNLLLESLLESGNFDIDTRDSRERTAVYCATSRGHESIVKILLEHNAEPLSPDEEKIAKQELTKWRRYESQVQQRDNTASQQEQTFENAEIFSEPEDNSPEAARSIQSPPPTPGRTPSRDVDHLYRLIVGSAETIKEKVVETNDERRAAQQRGEWVRGPLKDVTLPSPQKEIGTQQKHVRYPGFGFKIPVVEFDFSPEGGHRIVSPTPTVDDLLYGAQGVDTIAEGSGPAYNATCRWYHIPANHLGWAEDLIRRIYDRRSIEEQRKRDVILGREPFKVLNNDLTQPTSLEPRPQSRAIRAFCRNMTLDRDGTQRLSTAFALHIPFVHWETEESRAEMNYVMETIRQGRKNDLDNMDNLNLSQRCIPDLKDIQKRPGWCKNEKMLCAYLYHHPPVHARRTLDQFYYHMLENTEERDQDQVITRYYHNVWKRNLKAPIDEDEFNFAMPAAQEHEFPFHLDNVIEEKPTLEHRDTIRSNHSTEDFQPPGTADSSLSRKISKTPSSEAKEPRFVMMVDQLWLWILDDKTIITSFPQNWTRDDTKSITEVDPRDVLDTIHEYLTLVNRPPLESVHDLAQLVVFKCLESFCKKRTPYGMMQILDVYESAIASVTDRETKVFNKFAAESKKKRTQNKESESPDDPEKLYNIDEEIELLKEIKDIQDELHILSVLLENQSTVLHDAAEAMSKRTELQETKPISPRIVIGNRGLNKPGQEASYRSTFNFDRLHHLVTDQEKRRKTLQTQAETANKALNHLLDLKQKQANVSEARSARLTSESTKQQGNIMVLFTLVTIIFAPLSLIATIFSLRIIEFPQNLHMSFVFQYMFGISVAVIFPMVLLVIYTTRVSIAKVLRRLEKRVVSWKWFHKLQWERQKRYLKKQLEEKEGDYASSSGFSTEKEQAEKRVPLWRGQVGKEIVDAEKGIVNGKSVG</sequence>
<keyword evidence="1" id="KW-0040">ANK repeat</keyword>
<dbReference type="EMBL" id="KZ613467">
    <property type="protein sequence ID" value="PMD26760.1"/>
    <property type="molecule type" value="Genomic_DNA"/>
</dbReference>
<dbReference type="Proteomes" id="UP000235672">
    <property type="component" value="Unassembled WGS sequence"/>
</dbReference>
<evidence type="ECO:0000313" key="4">
    <source>
        <dbReference type="EMBL" id="PMD26760.1"/>
    </source>
</evidence>
<protein>
    <submittedName>
        <fullName evidence="4">Uncharacterized protein</fullName>
    </submittedName>
</protein>
<feature type="transmembrane region" description="Helical" evidence="3">
    <location>
        <begin position="1011"/>
        <end position="1032"/>
    </location>
</feature>
<keyword evidence="3" id="KW-1133">Transmembrane helix</keyword>
<name>A0A2J6QKG0_9HELO</name>
<feature type="transmembrane region" description="Helical" evidence="3">
    <location>
        <begin position="974"/>
        <end position="999"/>
    </location>
</feature>
<dbReference type="Gene3D" id="1.20.58.340">
    <property type="entry name" value="Magnesium transport protein CorA, transmembrane region"/>
    <property type="match status" value="1"/>
</dbReference>
<dbReference type="SUPFAM" id="SSF48403">
    <property type="entry name" value="Ankyrin repeat"/>
    <property type="match status" value="1"/>
</dbReference>
<dbReference type="OrthoDB" id="341259at2759"/>
<keyword evidence="3" id="KW-0812">Transmembrane</keyword>
<reference evidence="4 5" key="1">
    <citation type="submission" date="2016-05" db="EMBL/GenBank/DDBJ databases">
        <title>A degradative enzymes factory behind the ericoid mycorrhizal symbiosis.</title>
        <authorList>
            <consortium name="DOE Joint Genome Institute"/>
            <person name="Martino E."/>
            <person name="Morin E."/>
            <person name="Grelet G."/>
            <person name="Kuo A."/>
            <person name="Kohler A."/>
            <person name="Daghino S."/>
            <person name="Barry K."/>
            <person name="Choi C."/>
            <person name="Cichocki N."/>
            <person name="Clum A."/>
            <person name="Copeland A."/>
            <person name="Hainaut M."/>
            <person name="Haridas S."/>
            <person name="Labutti K."/>
            <person name="Lindquist E."/>
            <person name="Lipzen A."/>
            <person name="Khouja H.-R."/>
            <person name="Murat C."/>
            <person name="Ohm R."/>
            <person name="Olson A."/>
            <person name="Spatafora J."/>
            <person name="Veneault-Fourrey C."/>
            <person name="Henrissat B."/>
            <person name="Grigoriev I."/>
            <person name="Martin F."/>
            <person name="Perotto S."/>
        </authorList>
    </citation>
    <scope>NUCLEOTIDE SEQUENCE [LARGE SCALE GENOMIC DNA]</scope>
    <source>
        <strain evidence="4 5">UAMH 7357</strain>
    </source>
</reference>
<dbReference type="Pfam" id="PF12796">
    <property type="entry name" value="Ank_2"/>
    <property type="match status" value="1"/>
</dbReference>
<dbReference type="PANTHER" id="PTHR47685:SF1">
    <property type="entry name" value="MAGNESIUM TRANSPORT PROTEIN CORA"/>
    <property type="match status" value="1"/>
</dbReference>
<dbReference type="SMART" id="SM00248">
    <property type="entry name" value="ANK"/>
    <property type="match status" value="3"/>
</dbReference>
<feature type="region of interest" description="Disordered" evidence="2">
    <location>
        <begin position="814"/>
        <end position="834"/>
    </location>
</feature>
<dbReference type="InterPro" id="IPR050829">
    <property type="entry name" value="CorA_MIT"/>
</dbReference>
<dbReference type="Gene3D" id="1.25.40.20">
    <property type="entry name" value="Ankyrin repeat-containing domain"/>
    <property type="match status" value="1"/>
</dbReference>
<feature type="compositionally biased region" description="Polar residues" evidence="2">
    <location>
        <begin position="77"/>
        <end position="92"/>
    </location>
</feature>